<dbReference type="AlphaFoldDB" id="A0A380MW84"/>
<name>A0A380MW84_9GAMM</name>
<dbReference type="RefSeq" id="WP_169818602.1">
    <property type="nucleotide sequence ID" value="NZ_LWHB01000023.1"/>
</dbReference>
<protein>
    <submittedName>
        <fullName evidence="1">Uncharacterized protein</fullName>
    </submittedName>
</protein>
<sequence>MKNPTHAIGALGNGNLFAVGAIQLARFVVLRLAICGSSVCMQAKPIQLYGY</sequence>
<organism evidence="1 2">
    <name type="scientific">Suttonella ornithocola</name>
    <dbReference type="NCBI Taxonomy" id="279832"/>
    <lineage>
        <taxon>Bacteria</taxon>
        <taxon>Pseudomonadati</taxon>
        <taxon>Pseudomonadota</taxon>
        <taxon>Gammaproteobacteria</taxon>
        <taxon>Cardiobacteriales</taxon>
        <taxon>Cardiobacteriaceae</taxon>
        <taxon>Suttonella</taxon>
    </lineage>
</organism>
<reference evidence="1 2" key="1">
    <citation type="submission" date="2018-06" db="EMBL/GenBank/DDBJ databases">
        <authorList>
            <consortium name="Pathogen Informatics"/>
            <person name="Doyle S."/>
        </authorList>
    </citation>
    <scope>NUCLEOTIDE SEQUENCE [LARGE SCALE GENOMIC DNA]</scope>
    <source>
        <strain evidence="1 2">NCTC13337</strain>
    </source>
</reference>
<evidence type="ECO:0000313" key="1">
    <source>
        <dbReference type="EMBL" id="SUO96850.1"/>
    </source>
</evidence>
<keyword evidence="2" id="KW-1185">Reference proteome</keyword>
<dbReference type="Proteomes" id="UP000254601">
    <property type="component" value="Unassembled WGS sequence"/>
</dbReference>
<dbReference type="EMBL" id="UHIC01000001">
    <property type="protein sequence ID" value="SUO96850.1"/>
    <property type="molecule type" value="Genomic_DNA"/>
</dbReference>
<proteinExistence type="predicted"/>
<gene>
    <name evidence="1" type="ORF">NCTC13337_02049</name>
</gene>
<evidence type="ECO:0000313" key="2">
    <source>
        <dbReference type="Proteomes" id="UP000254601"/>
    </source>
</evidence>
<accession>A0A380MW84</accession>